<evidence type="ECO:0000313" key="1">
    <source>
        <dbReference type="Proteomes" id="UP000887574"/>
    </source>
</evidence>
<dbReference type="WBParaSite" id="jg11932">
    <property type="protein sequence ID" value="jg11932"/>
    <property type="gene ID" value="jg11932"/>
</dbReference>
<dbReference type="AlphaFoldDB" id="A0A915CT21"/>
<evidence type="ECO:0000313" key="2">
    <source>
        <dbReference type="WBParaSite" id="jg11932"/>
    </source>
</evidence>
<accession>A0A915CT21</accession>
<keyword evidence="1" id="KW-1185">Reference proteome</keyword>
<proteinExistence type="predicted"/>
<protein>
    <submittedName>
        <fullName evidence="2">Transposase</fullName>
    </submittedName>
</protein>
<dbReference type="Proteomes" id="UP000887574">
    <property type="component" value="Unplaced"/>
</dbReference>
<sequence>MAAKWKIMLKPIETSDLVADRIVKAIFCLHNFLCDELTSKPLSGLADFGSANECNGLWRQQVQNPLRSVLMQPARANRSTAEAEFVRDNLQKFFITVGSVEWQNGML</sequence>
<reference evidence="2" key="1">
    <citation type="submission" date="2022-11" db="UniProtKB">
        <authorList>
            <consortium name="WormBaseParasite"/>
        </authorList>
    </citation>
    <scope>IDENTIFICATION</scope>
</reference>
<organism evidence="1 2">
    <name type="scientific">Ditylenchus dipsaci</name>
    <dbReference type="NCBI Taxonomy" id="166011"/>
    <lineage>
        <taxon>Eukaryota</taxon>
        <taxon>Metazoa</taxon>
        <taxon>Ecdysozoa</taxon>
        <taxon>Nematoda</taxon>
        <taxon>Chromadorea</taxon>
        <taxon>Rhabditida</taxon>
        <taxon>Tylenchina</taxon>
        <taxon>Tylenchomorpha</taxon>
        <taxon>Sphaerularioidea</taxon>
        <taxon>Anguinidae</taxon>
        <taxon>Anguininae</taxon>
        <taxon>Ditylenchus</taxon>
    </lineage>
</organism>
<name>A0A915CT21_9BILA</name>